<reference evidence="1 2" key="1">
    <citation type="submission" date="2017-02" db="EMBL/GenBank/DDBJ databases">
        <title>The complete genomic sequence of a novel cold adapted crude oil-degrading bacterium Planococcus qaidamina Y42.</title>
        <authorList>
            <person name="Yang R."/>
        </authorList>
    </citation>
    <scope>NUCLEOTIDE SEQUENCE [LARGE SCALE GENOMIC DNA]</scope>
    <source>
        <strain evidence="1 2">Y42</strain>
    </source>
</reference>
<sequence>MNEREERFDEQTEEALGLLFEQFWVLREDEPDAYRLIRDREHKLKRYISDKFGFDLVIRQHFIKLEKIPVEPKGWMGIQVFQEPMDYAIFCCALAFTEQKAVNEQFLLSDLTESIQDMYGGDFPLDWTDYRHRKSLVRALKEIARLKLIQTIDGNVELFQSDAEEEVLYEVAIYARYFMRSYPDDLFRFDSVDEILESEWQRHPDDRRRKRVYRQLLFSPVVHRSGEADADFAYIRNYRNSLRDDLEAHTPFRLEVFKNAAMLTLPERKRRYTLFPDQRGISSVALHVAAHLREQEGSEATELGEIRLPRQTFEAVVRQVKERHGHGWSKQHRDETDKETVAALLALWQEWELAETDTEHDMIVIRSGAGRMIGHYPKDYVKEVKQRGE</sequence>
<dbReference type="Pfam" id="PF09661">
    <property type="entry name" value="DUF2398"/>
    <property type="match status" value="1"/>
</dbReference>
<dbReference type="KEGG" id="pmar:B0X71_03500"/>
<evidence type="ECO:0000313" key="1">
    <source>
        <dbReference type="EMBL" id="AQQ52268.1"/>
    </source>
</evidence>
<organism evidence="1 2">
    <name type="scientific">Planococcus lenghuensis</name>
    <dbReference type="NCBI Taxonomy" id="2213202"/>
    <lineage>
        <taxon>Bacteria</taxon>
        <taxon>Bacillati</taxon>
        <taxon>Bacillota</taxon>
        <taxon>Bacilli</taxon>
        <taxon>Bacillales</taxon>
        <taxon>Caryophanaceae</taxon>
        <taxon>Planococcus</taxon>
    </lineage>
</organism>
<name>A0A1Q2KVM5_9BACL</name>
<dbReference type="OrthoDB" id="1654131at2"/>
<dbReference type="EMBL" id="CP019640">
    <property type="protein sequence ID" value="AQQ52268.1"/>
    <property type="molecule type" value="Genomic_DNA"/>
</dbReference>
<dbReference type="NCBIfam" id="TIGR02678">
    <property type="entry name" value="TIGR02678 family protein"/>
    <property type="match status" value="1"/>
</dbReference>
<accession>A0A1Q2KVM5</accession>
<dbReference type="AlphaFoldDB" id="A0A1Q2KVM5"/>
<proteinExistence type="predicted"/>
<dbReference type="RefSeq" id="WP_077588144.1">
    <property type="nucleotide sequence ID" value="NZ_CP019640.1"/>
</dbReference>
<dbReference type="Proteomes" id="UP000188184">
    <property type="component" value="Chromosome"/>
</dbReference>
<evidence type="ECO:0000313" key="2">
    <source>
        <dbReference type="Proteomes" id="UP000188184"/>
    </source>
</evidence>
<keyword evidence="2" id="KW-1185">Reference proteome</keyword>
<dbReference type="InterPro" id="IPR013494">
    <property type="entry name" value="CHP02678"/>
</dbReference>
<protein>
    <submittedName>
        <fullName evidence="1">TIGR02678 family protein</fullName>
    </submittedName>
</protein>
<gene>
    <name evidence="1" type="ORF">B0X71_03500</name>
</gene>